<comment type="caution">
    <text evidence="3">The sequence shown here is derived from an EMBL/GenBank/DDBJ whole genome shotgun (WGS) entry which is preliminary data.</text>
</comment>
<name>A0A852Z8H4_9ACTN</name>
<organism evidence="3 4">
    <name type="scientific">Actinopolymorpha rutila</name>
    <dbReference type="NCBI Taxonomy" id="446787"/>
    <lineage>
        <taxon>Bacteria</taxon>
        <taxon>Bacillati</taxon>
        <taxon>Actinomycetota</taxon>
        <taxon>Actinomycetes</taxon>
        <taxon>Propionibacteriales</taxon>
        <taxon>Actinopolymorphaceae</taxon>
        <taxon>Actinopolymorpha</taxon>
    </lineage>
</organism>
<evidence type="ECO:0008006" key="5">
    <source>
        <dbReference type="Google" id="ProtNLM"/>
    </source>
</evidence>
<keyword evidence="2" id="KW-1133">Transmembrane helix</keyword>
<evidence type="ECO:0000256" key="2">
    <source>
        <dbReference type="SAM" id="Phobius"/>
    </source>
</evidence>
<feature type="transmembrane region" description="Helical" evidence="2">
    <location>
        <begin position="75"/>
        <end position="96"/>
    </location>
</feature>
<gene>
    <name evidence="3" type="ORF">F4554_002185</name>
</gene>
<dbReference type="RefSeq" id="WP_179787254.1">
    <property type="nucleotide sequence ID" value="NZ_BAAARR010000008.1"/>
</dbReference>
<feature type="region of interest" description="Disordered" evidence="1">
    <location>
        <begin position="101"/>
        <end position="189"/>
    </location>
</feature>
<protein>
    <recommendedName>
        <fullName evidence="5">Cellulose synthase</fullName>
    </recommendedName>
</protein>
<dbReference type="Proteomes" id="UP000579605">
    <property type="component" value="Unassembled WGS sequence"/>
</dbReference>
<keyword evidence="2" id="KW-0472">Membrane</keyword>
<feature type="compositionally biased region" description="Low complexity" evidence="1">
    <location>
        <begin position="110"/>
        <end position="146"/>
    </location>
</feature>
<reference evidence="3 4" key="1">
    <citation type="submission" date="2020-07" db="EMBL/GenBank/DDBJ databases">
        <title>Sequencing the genomes of 1000 actinobacteria strains.</title>
        <authorList>
            <person name="Klenk H.-P."/>
        </authorList>
    </citation>
    <scope>NUCLEOTIDE SEQUENCE [LARGE SCALE GENOMIC DNA]</scope>
    <source>
        <strain evidence="3 4">DSM 18448</strain>
    </source>
</reference>
<evidence type="ECO:0000313" key="4">
    <source>
        <dbReference type="Proteomes" id="UP000579605"/>
    </source>
</evidence>
<sequence>MYDDATWFPVCAGLSALGVVAAFFAFRRRGAAAGLRLFGWAVLPMAIYLTGMVRLLWTVGAALVKWVSGFAFSPYVWSGLALFGVAAICLPVAAAMRRRQAGRTGEVEPGRTATGTRAAGSTAAGSKAVGANSAGTAAGGRTSTAKGADKPRQVEQGKSQTKGQGKDKPEDPLAGFEDIDEILKRRGIS</sequence>
<evidence type="ECO:0000256" key="1">
    <source>
        <dbReference type="SAM" id="MobiDB-lite"/>
    </source>
</evidence>
<keyword evidence="4" id="KW-1185">Reference proteome</keyword>
<proteinExistence type="predicted"/>
<keyword evidence="2" id="KW-0812">Transmembrane</keyword>
<feature type="transmembrane region" description="Helical" evidence="2">
    <location>
        <begin position="6"/>
        <end position="26"/>
    </location>
</feature>
<evidence type="ECO:0000313" key="3">
    <source>
        <dbReference type="EMBL" id="NYH89547.1"/>
    </source>
</evidence>
<dbReference type="EMBL" id="JACBZH010000001">
    <property type="protein sequence ID" value="NYH89547.1"/>
    <property type="molecule type" value="Genomic_DNA"/>
</dbReference>
<feature type="transmembrane region" description="Helical" evidence="2">
    <location>
        <begin position="38"/>
        <end position="63"/>
    </location>
</feature>
<accession>A0A852Z8H4</accession>
<dbReference type="AlphaFoldDB" id="A0A852Z8H4"/>